<sequence length="89" mass="9627">MSGSGDTFRLCVVVGVQFVGSRPTRRGPCSDADDLSSKAHSTLTSPEEGEDWGLHSLGRSFGREGQGPSRCILLPQLAWRRHRQDSGSV</sequence>
<organism evidence="2 3">
    <name type="scientific">Pleurodeles waltl</name>
    <name type="common">Iberian ribbed newt</name>
    <dbReference type="NCBI Taxonomy" id="8319"/>
    <lineage>
        <taxon>Eukaryota</taxon>
        <taxon>Metazoa</taxon>
        <taxon>Chordata</taxon>
        <taxon>Craniata</taxon>
        <taxon>Vertebrata</taxon>
        <taxon>Euteleostomi</taxon>
        <taxon>Amphibia</taxon>
        <taxon>Batrachia</taxon>
        <taxon>Caudata</taxon>
        <taxon>Salamandroidea</taxon>
        <taxon>Salamandridae</taxon>
        <taxon>Pleurodelinae</taxon>
        <taxon>Pleurodeles</taxon>
    </lineage>
</organism>
<dbReference type="EMBL" id="JANPWB010000009">
    <property type="protein sequence ID" value="KAJ1150673.1"/>
    <property type="molecule type" value="Genomic_DNA"/>
</dbReference>
<evidence type="ECO:0000313" key="3">
    <source>
        <dbReference type="Proteomes" id="UP001066276"/>
    </source>
</evidence>
<protein>
    <submittedName>
        <fullName evidence="2">Uncharacterized protein</fullName>
    </submittedName>
</protein>
<name>A0AAV7RIA3_PLEWA</name>
<comment type="caution">
    <text evidence="2">The sequence shown here is derived from an EMBL/GenBank/DDBJ whole genome shotgun (WGS) entry which is preliminary data.</text>
</comment>
<accession>A0AAV7RIA3</accession>
<reference evidence="2" key="1">
    <citation type="journal article" date="2022" name="bioRxiv">
        <title>Sequencing and chromosome-scale assembly of the giantPleurodeles waltlgenome.</title>
        <authorList>
            <person name="Brown T."/>
            <person name="Elewa A."/>
            <person name="Iarovenko S."/>
            <person name="Subramanian E."/>
            <person name="Araus A.J."/>
            <person name="Petzold A."/>
            <person name="Susuki M."/>
            <person name="Suzuki K.-i.T."/>
            <person name="Hayashi T."/>
            <person name="Toyoda A."/>
            <person name="Oliveira C."/>
            <person name="Osipova E."/>
            <person name="Leigh N.D."/>
            <person name="Simon A."/>
            <person name="Yun M.H."/>
        </authorList>
    </citation>
    <scope>NUCLEOTIDE SEQUENCE</scope>
    <source>
        <strain evidence="2">20211129_DDA</strain>
        <tissue evidence="2">Liver</tissue>
    </source>
</reference>
<feature type="region of interest" description="Disordered" evidence="1">
    <location>
        <begin position="21"/>
        <end position="68"/>
    </location>
</feature>
<evidence type="ECO:0000313" key="2">
    <source>
        <dbReference type="EMBL" id="KAJ1150673.1"/>
    </source>
</evidence>
<proteinExistence type="predicted"/>
<gene>
    <name evidence="2" type="ORF">NDU88_003463</name>
</gene>
<keyword evidence="3" id="KW-1185">Reference proteome</keyword>
<dbReference type="Proteomes" id="UP001066276">
    <property type="component" value="Chromosome 5"/>
</dbReference>
<dbReference type="AlphaFoldDB" id="A0AAV7RIA3"/>
<evidence type="ECO:0000256" key="1">
    <source>
        <dbReference type="SAM" id="MobiDB-lite"/>
    </source>
</evidence>